<dbReference type="AlphaFoldDB" id="W6URV5"/>
<organism evidence="2 3">
    <name type="scientific">Echinococcus granulosus</name>
    <name type="common">Hydatid tapeworm</name>
    <dbReference type="NCBI Taxonomy" id="6210"/>
    <lineage>
        <taxon>Eukaryota</taxon>
        <taxon>Metazoa</taxon>
        <taxon>Spiralia</taxon>
        <taxon>Lophotrochozoa</taxon>
        <taxon>Platyhelminthes</taxon>
        <taxon>Cestoda</taxon>
        <taxon>Eucestoda</taxon>
        <taxon>Cyclophyllidea</taxon>
        <taxon>Taeniidae</taxon>
        <taxon>Echinococcus</taxon>
        <taxon>Echinococcus granulosus group</taxon>
    </lineage>
</organism>
<feature type="region of interest" description="Disordered" evidence="1">
    <location>
        <begin position="43"/>
        <end position="68"/>
    </location>
</feature>
<dbReference type="CTD" id="36336791"/>
<dbReference type="Proteomes" id="UP000019149">
    <property type="component" value="Unassembled WGS sequence"/>
</dbReference>
<proteinExistence type="predicted"/>
<dbReference type="RefSeq" id="XP_024355144.1">
    <property type="nucleotide sequence ID" value="XM_024490325.1"/>
</dbReference>
<dbReference type="KEGG" id="egl:EGR_01076"/>
<protein>
    <submittedName>
        <fullName evidence="2">Uncharacterized protein</fullName>
    </submittedName>
</protein>
<dbReference type="EMBL" id="APAU02000004">
    <property type="protein sequence ID" value="EUB63948.1"/>
    <property type="molecule type" value="Genomic_DNA"/>
</dbReference>
<name>W6URV5_ECHGR</name>
<evidence type="ECO:0000256" key="1">
    <source>
        <dbReference type="SAM" id="MobiDB-lite"/>
    </source>
</evidence>
<feature type="compositionally biased region" description="Polar residues" evidence="1">
    <location>
        <begin position="51"/>
        <end position="60"/>
    </location>
</feature>
<keyword evidence="3" id="KW-1185">Reference proteome</keyword>
<gene>
    <name evidence="2" type="ORF">EGR_01076</name>
</gene>
<evidence type="ECO:0000313" key="3">
    <source>
        <dbReference type="Proteomes" id="UP000019149"/>
    </source>
</evidence>
<comment type="caution">
    <text evidence="2">The sequence shown here is derived from an EMBL/GenBank/DDBJ whole genome shotgun (WGS) entry which is preliminary data.</text>
</comment>
<dbReference type="GeneID" id="36336791"/>
<reference evidence="2 3" key="1">
    <citation type="journal article" date="2013" name="Nat. Genet.">
        <title>The genome of the hydatid tapeworm Echinococcus granulosus.</title>
        <authorList>
            <person name="Zheng H."/>
            <person name="Zhang W."/>
            <person name="Zhang L."/>
            <person name="Zhang Z."/>
            <person name="Li J."/>
            <person name="Lu G."/>
            <person name="Zhu Y."/>
            <person name="Wang Y."/>
            <person name="Huang Y."/>
            <person name="Liu J."/>
            <person name="Kang H."/>
            <person name="Chen J."/>
            <person name="Wang L."/>
            <person name="Chen A."/>
            <person name="Yu S."/>
            <person name="Gao Z."/>
            <person name="Jin L."/>
            <person name="Gu W."/>
            <person name="Wang Z."/>
            <person name="Zhao L."/>
            <person name="Shi B."/>
            <person name="Wen H."/>
            <person name="Lin R."/>
            <person name="Jones M.K."/>
            <person name="Brejova B."/>
            <person name="Vinar T."/>
            <person name="Zhao G."/>
            <person name="McManus D.P."/>
            <person name="Chen Z."/>
            <person name="Zhou Y."/>
            <person name="Wang S."/>
        </authorList>
    </citation>
    <scope>NUCLEOTIDE SEQUENCE [LARGE SCALE GENOMIC DNA]</scope>
</reference>
<sequence>MSRPVGGVHATVSHATGRAGDAAAAAVASCAMLLSRVSCRGVGGSAGDGNATPQQLQLSPSRMRLMGP</sequence>
<evidence type="ECO:0000313" key="2">
    <source>
        <dbReference type="EMBL" id="EUB63948.1"/>
    </source>
</evidence>
<accession>W6URV5</accession>